<dbReference type="EMBL" id="KQ980495">
    <property type="protein sequence ID" value="KYN15807.1"/>
    <property type="molecule type" value="Genomic_DNA"/>
</dbReference>
<feature type="transmembrane region" description="Helical" evidence="1">
    <location>
        <begin position="6"/>
        <end position="26"/>
    </location>
</feature>
<feature type="transmembrane region" description="Helical" evidence="1">
    <location>
        <begin position="38"/>
        <end position="61"/>
    </location>
</feature>
<protein>
    <submittedName>
        <fullName evidence="2">Uncharacterized protein</fullName>
    </submittedName>
</protein>
<feature type="non-terminal residue" evidence="2">
    <location>
        <position position="1"/>
    </location>
</feature>
<sequence>QGRSVNSPTLCIAFCAVLNYCLFLVADFQHMRKIHIEIVFLSTYSFMTVLVSSLPVIYVIVISKYYALILGIY</sequence>
<dbReference type="AlphaFoldDB" id="A0A151J249"/>
<reference evidence="2 3" key="1">
    <citation type="submission" date="2015-09" db="EMBL/GenBank/DDBJ databases">
        <title>Trachymyrmex cornetzi WGS genome.</title>
        <authorList>
            <person name="Nygaard S."/>
            <person name="Hu H."/>
            <person name="Boomsma J."/>
            <person name="Zhang G."/>
        </authorList>
    </citation>
    <scope>NUCLEOTIDE SEQUENCE [LARGE SCALE GENOMIC DNA]</scope>
    <source>
        <strain evidence="2">Tcor2-1</strain>
        <tissue evidence="2">Whole body</tissue>
    </source>
</reference>
<keyword evidence="1" id="KW-0812">Transmembrane</keyword>
<organism evidence="2 3">
    <name type="scientific">Trachymyrmex cornetzi</name>
    <dbReference type="NCBI Taxonomy" id="471704"/>
    <lineage>
        <taxon>Eukaryota</taxon>
        <taxon>Metazoa</taxon>
        <taxon>Ecdysozoa</taxon>
        <taxon>Arthropoda</taxon>
        <taxon>Hexapoda</taxon>
        <taxon>Insecta</taxon>
        <taxon>Pterygota</taxon>
        <taxon>Neoptera</taxon>
        <taxon>Endopterygota</taxon>
        <taxon>Hymenoptera</taxon>
        <taxon>Apocrita</taxon>
        <taxon>Aculeata</taxon>
        <taxon>Formicoidea</taxon>
        <taxon>Formicidae</taxon>
        <taxon>Myrmicinae</taxon>
        <taxon>Trachymyrmex</taxon>
    </lineage>
</organism>
<keyword evidence="1" id="KW-0472">Membrane</keyword>
<gene>
    <name evidence="2" type="ORF">ALC57_11962</name>
</gene>
<keyword evidence="3" id="KW-1185">Reference proteome</keyword>
<dbReference type="Proteomes" id="UP000078492">
    <property type="component" value="Unassembled WGS sequence"/>
</dbReference>
<keyword evidence="1" id="KW-1133">Transmembrane helix</keyword>
<evidence type="ECO:0000313" key="3">
    <source>
        <dbReference type="Proteomes" id="UP000078492"/>
    </source>
</evidence>
<accession>A0A151J249</accession>
<evidence type="ECO:0000256" key="1">
    <source>
        <dbReference type="SAM" id="Phobius"/>
    </source>
</evidence>
<proteinExistence type="predicted"/>
<name>A0A151J249_9HYME</name>
<evidence type="ECO:0000313" key="2">
    <source>
        <dbReference type="EMBL" id="KYN15807.1"/>
    </source>
</evidence>